<name>A0AAV4MSI5_CAEEX</name>
<comment type="caution">
    <text evidence="1">The sequence shown here is derived from an EMBL/GenBank/DDBJ whole genome shotgun (WGS) entry which is preliminary data.</text>
</comment>
<dbReference type="Proteomes" id="UP001054945">
    <property type="component" value="Unassembled WGS sequence"/>
</dbReference>
<organism evidence="1 2">
    <name type="scientific">Caerostris extrusa</name>
    <name type="common">Bark spider</name>
    <name type="synonym">Caerostris bankana</name>
    <dbReference type="NCBI Taxonomy" id="172846"/>
    <lineage>
        <taxon>Eukaryota</taxon>
        <taxon>Metazoa</taxon>
        <taxon>Ecdysozoa</taxon>
        <taxon>Arthropoda</taxon>
        <taxon>Chelicerata</taxon>
        <taxon>Arachnida</taxon>
        <taxon>Araneae</taxon>
        <taxon>Araneomorphae</taxon>
        <taxon>Entelegynae</taxon>
        <taxon>Araneoidea</taxon>
        <taxon>Araneidae</taxon>
        <taxon>Caerostris</taxon>
    </lineage>
</organism>
<protein>
    <submittedName>
        <fullName evidence="1">Uncharacterized protein</fullName>
    </submittedName>
</protein>
<proteinExistence type="predicted"/>
<gene>
    <name evidence="1" type="ORF">CEXT_512681</name>
</gene>
<dbReference type="AlphaFoldDB" id="A0AAV4MSI5"/>
<accession>A0AAV4MSI5</accession>
<reference evidence="1 2" key="1">
    <citation type="submission" date="2021-06" db="EMBL/GenBank/DDBJ databases">
        <title>Caerostris extrusa draft genome.</title>
        <authorList>
            <person name="Kono N."/>
            <person name="Arakawa K."/>
        </authorList>
    </citation>
    <scope>NUCLEOTIDE SEQUENCE [LARGE SCALE GENOMIC DNA]</scope>
</reference>
<keyword evidence="2" id="KW-1185">Reference proteome</keyword>
<evidence type="ECO:0000313" key="2">
    <source>
        <dbReference type="Proteomes" id="UP001054945"/>
    </source>
</evidence>
<evidence type="ECO:0000313" key="1">
    <source>
        <dbReference type="EMBL" id="GIX73814.1"/>
    </source>
</evidence>
<dbReference type="EMBL" id="BPLR01019991">
    <property type="protein sequence ID" value="GIX73814.1"/>
    <property type="molecule type" value="Genomic_DNA"/>
</dbReference>
<sequence>MSESLMIERYILPFFLLNPWWPLPYPDFETWVVCACPAGKSLRNPGYRLRCGVTALSFETSFRYLTSELSLQGDSVTPYAQKWSFTSGGTSL</sequence>